<evidence type="ECO:0000313" key="3">
    <source>
        <dbReference type="Proteomes" id="UP000026915"/>
    </source>
</evidence>
<feature type="region of interest" description="Disordered" evidence="1">
    <location>
        <begin position="260"/>
        <end position="285"/>
    </location>
</feature>
<sequence>MAGYGYSYRGGYTTYSTGVPLRTDGWSKPSYTSDHACQPVIIDAEGRRKPIISYTPDGNTQCYVTKTEIVEHVPLVTGSYRQSSTPVTFEVVRDYGDGEGKWNRPSSPEKWRSPVRYHIEEKWNRPSSPVHEHESPQQVEEFITKVQTEASRPNQFGNLSATYWRQTPNSYPVNTGYGDQSDDLSNKEWQKPSGTVIRDDRTISGPYKNNKYSPEPNGNNGGVRTKPSPEAWSTPKGARLSEPTSDINTAVACLMEAAKPSSGITAPPPSRYTIPSVSARPKRATYSETIDSREAARRYGNANLPAARPTVNYATTIDSREAARKYGGTTV</sequence>
<dbReference type="HOGENOM" id="CLU_840474_0_0_1"/>
<proteinExistence type="predicted"/>
<dbReference type="Proteomes" id="UP000026915">
    <property type="component" value="Chromosome 5"/>
</dbReference>
<organism evidence="2 3">
    <name type="scientific">Theobroma cacao</name>
    <name type="common">Cacao</name>
    <name type="synonym">Cocoa</name>
    <dbReference type="NCBI Taxonomy" id="3641"/>
    <lineage>
        <taxon>Eukaryota</taxon>
        <taxon>Viridiplantae</taxon>
        <taxon>Streptophyta</taxon>
        <taxon>Embryophyta</taxon>
        <taxon>Tracheophyta</taxon>
        <taxon>Spermatophyta</taxon>
        <taxon>Magnoliopsida</taxon>
        <taxon>eudicotyledons</taxon>
        <taxon>Gunneridae</taxon>
        <taxon>Pentapetalae</taxon>
        <taxon>rosids</taxon>
        <taxon>malvids</taxon>
        <taxon>Malvales</taxon>
        <taxon>Malvaceae</taxon>
        <taxon>Byttnerioideae</taxon>
        <taxon>Theobroma</taxon>
    </lineage>
</organism>
<dbReference type="AlphaFoldDB" id="A0A061F1L1"/>
<feature type="region of interest" description="Disordered" evidence="1">
    <location>
        <begin position="163"/>
        <end position="243"/>
    </location>
</feature>
<evidence type="ECO:0000313" key="2">
    <source>
        <dbReference type="EMBL" id="EOY11185.1"/>
    </source>
</evidence>
<name>A0A061F1L1_THECC</name>
<feature type="compositionally biased region" description="Polar residues" evidence="1">
    <location>
        <begin position="163"/>
        <end position="173"/>
    </location>
</feature>
<accession>A0A061F1L1</accession>
<reference evidence="2 3" key="1">
    <citation type="journal article" date="2013" name="Genome Biol.">
        <title>The genome sequence of the most widely cultivated cacao type and its use to identify candidate genes regulating pod color.</title>
        <authorList>
            <person name="Motamayor J.C."/>
            <person name="Mockaitis K."/>
            <person name="Schmutz J."/>
            <person name="Haiminen N."/>
            <person name="Iii D.L."/>
            <person name="Cornejo O."/>
            <person name="Findley S.D."/>
            <person name="Zheng P."/>
            <person name="Utro F."/>
            <person name="Royaert S."/>
            <person name="Saski C."/>
            <person name="Jenkins J."/>
            <person name="Podicheti R."/>
            <person name="Zhao M."/>
            <person name="Scheffler B.E."/>
            <person name="Stack J.C."/>
            <person name="Feltus F.A."/>
            <person name="Mustiga G.M."/>
            <person name="Amores F."/>
            <person name="Phillips W."/>
            <person name="Marelli J.P."/>
            <person name="May G.D."/>
            <person name="Shapiro H."/>
            <person name="Ma J."/>
            <person name="Bustamante C.D."/>
            <person name="Schnell R.J."/>
            <person name="Main D."/>
            <person name="Gilbert D."/>
            <person name="Parida L."/>
            <person name="Kuhn D.N."/>
        </authorList>
    </citation>
    <scope>NUCLEOTIDE SEQUENCE [LARGE SCALE GENOMIC DNA]</scope>
    <source>
        <strain evidence="3">cv. Matina 1-6</strain>
    </source>
</reference>
<dbReference type="eggNOG" id="ENOG502S58X">
    <property type="taxonomic scope" value="Eukaryota"/>
</dbReference>
<evidence type="ECO:0000256" key="1">
    <source>
        <dbReference type="SAM" id="MobiDB-lite"/>
    </source>
</evidence>
<keyword evidence="3" id="KW-1185">Reference proteome</keyword>
<dbReference type="EMBL" id="CM001883">
    <property type="protein sequence ID" value="EOY11185.1"/>
    <property type="molecule type" value="Genomic_DNA"/>
</dbReference>
<protein>
    <submittedName>
        <fullName evidence="2">Uncharacterized protein</fullName>
    </submittedName>
</protein>
<gene>
    <name evidence="2" type="ORF">TCM_026440</name>
</gene>
<dbReference type="OMA" id="EEKWNRP"/>
<dbReference type="InParanoid" id="A0A061F1L1"/>
<dbReference type="Gramene" id="EOY11185">
    <property type="protein sequence ID" value="EOY11185"/>
    <property type="gene ID" value="TCM_026440"/>
</dbReference>